<name>A0A1P8B013_ARATH</name>
<accession>A0A1P8B013</accession>
<keyword evidence="3" id="KW-1185">Reference proteome</keyword>
<evidence type="ECO:0000313" key="2">
    <source>
        <dbReference type="EMBL" id="ANM62230.1"/>
    </source>
</evidence>
<dbReference type="RefSeq" id="NP_001324405.1">
    <property type="nucleotide sequence ID" value="NM_001335332.1"/>
</dbReference>
<reference evidence="2 3" key="1">
    <citation type="journal article" date="1999" name="Nature">
        <title>Sequence and analysis of chromosome 2 of the plant Arabidopsis thaliana.</title>
        <authorList>
            <person name="Lin X."/>
            <person name="Kaul S."/>
            <person name="Rounsley S."/>
            <person name="Shea T.P."/>
            <person name="Benito M.I."/>
            <person name="Town C.D."/>
            <person name="Fujii C.Y."/>
            <person name="Mason T."/>
            <person name="Bowman C.L."/>
            <person name="Barnstead M."/>
            <person name="Feldblyum T.V."/>
            <person name="Buell C.R."/>
            <person name="Ketchum K.A."/>
            <person name="Lee J."/>
            <person name="Ronning C.M."/>
            <person name="Koo H.L."/>
            <person name="Moffat K.S."/>
            <person name="Cronin L.A."/>
            <person name="Shen M."/>
            <person name="Pai G."/>
            <person name="Van Aken S."/>
            <person name="Umayam L."/>
            <person name="Tallon L.J."/>
            <person name="Gill J.E."/>
            <person name="Adams M.D."/>
            <person name="Carrera A.J."/>
            <person name="Creasy T.H."/>
            <person name="Goodman H.M."/>
            <person name="Somerville C.R."/>
            <person name="Copenhaver G.P."/>
            <person name="Preuss D."/>
            <person name="Nierman W.C."/>
            <person name="White O."/>
            <person name="Eisen J.A."/>
            <person name="Salzberg S.L."/>
            <person name="Fraser C.M."/>
            <person name="Venter J.C."/>
        </authorList>
    </citation>
    <scope>NUCLEOTIDE SEQUENCE [LARGE SCALE GENOMIC DNA]</scope>
    <source>
        <strain evidence="3">cv. Columbia</strain>
    </source>
</reference>
<dbReference type="InParanoid" id="A0A1P8B013"/>
<dbReference type="Araport" id="AT2G07646"/>
<dbReference type="EMBL" id="CP002685">
    <property type="protein sequence ID" value="ANM62230.1"/>
    <property type="molecule type" value="Genomic_DNA"/>
</dbReference>
<organism evidence="2 3">
    <name type="scientific">Arabidopsis thaliana</name>
    <name type="common">Mouse-ear cress</name>
    <dbReference type="NCBI Taxonomy" id="3702"/>
    <lineage>
        <taxon>Eukaryota</taxon>
        <taxon>Viridiplantae</taxon>
        <taxon>Streptophyta</taxon>
        <taxon>Embryophyta</taxon>
        <taxon>Tracheophyta</taxon>
        <taxon>Spermatophyta</taxon>
        <taxon>Magnoliopsida</taxon>
        <taxon>eudicotyledons</taxon>
        <taxon>Gunneridae</taxon>
        <taxon>Pentapetalae</taxon>
        <taxon>rosids</taxon>
        <taxon>malvids</taxon>
        <taxon>Brassicales</taxon>
        <taxon>Brassicaceae</taxon>
        <taxon>Camelineae</taxon>
        <taxon>Arabidopsis</taxon>
    </lineage>
</organism>
<proteinExistence type="predicted"/>
<reference evidence="3" key="2">
    <citation type="journal article" date="2017" name="Plant J.">
        <title>Araport11: a complete reannotation of the Arabidopsis thaliana reference genome.</title>
        <authorList>
            <person name="Cheng C.Y."/>
            <person name="Krishnakumar V."/>
            <person name="Chan A.P."/>
            <person name="Thibaud-Nissen F."/>
            <person name="Schobel S."/>
            <person name="Town C.D."/>
        </authorList>
    </citation>
    <scope>GENOME REANNOTATION</scope>
    <source>
        <strain evidence="3">cv. Columbia</strain>
    </source>
</reference>
<dbReference type="Proteomes" id="UP000006548">
    <property type="component" value="Chromosome 2"/>
</dbReference>
<dbReference type="ExpressionAtlas" id="A0A1P8B013">
    <property type="expression patterns" value="baseline"/>
</dbReference>
<sequence>MKVLGPTFNPLRASDRTRSNGPFHAGPGQWICALPAGAFSLSHFRSQGGIDILDGDRLCNYDLFKRSSLPYWSANSYFFVENPCVVYSTDQGGSTSHCIPVSFTATPSPTSSFFFSVSFAVGQLESADEATFTLANRNQPKVRLSLPARCHKGLKWGFLGAVRLT</sequence>
<dbReference type="AlphaFoldDB" id="A0A1P8B013"/>
<evidence type="ECO:0000313" key="1">
    <source>
        <dbReference type="Araport" id="AT2G07646"/>
    </source>
</evidence>
<dbReference type="GlyGen" id="A0A1P8B013">
    <property type="glycosylation" value="2 sites"/>
</dbReference>
<protein>
    <submittedName>
        <fullName evidence="2">Uncharacterized protein</fullName>
    </submittedName>
</protein>
<evidence type="ECO:0000313" key="3">
    <source>
        <dbReference type="Proteomes" id="UP000006548"/>
    </source>
</evidence>
<dbReference type="GeneID" id="28717827"/>
<gene>
    <name evidence="1 2" type="ordered locus">At2g07646</name>
</gene>
<dbReference type="OrthoDB" id="10347108at2759"/>
<dbReference type="TAIR" id="AT2G07646"/>
<dbReference type="KEGG" id="ath:AT2G07646"/>